<keyword evidence="1" id="KW-0677">Repeat</keyword>
<feature type="repeat" description="NHL" evidence="2">
    <location>
        <begin position="427"/>
        <end position="457"/>
    </location>
</feature>
<dbReference type="SUPFAM" id="SSF63829">
    <property type="entry name" value="Calcium-dependent phosphotriesterase"/>
    <property type="match status" value="2"/>
</dbReference>
<dbReference type="PANTHER" id="PTHR24104">
    <property type="entry name" value="E3 UBIQUITIN-PROTEIN LIGASE NHLRC1-RELATED"/>
    <property type="match status" value="1"/>
</dbReference>
<name>A0A7S7RMJ4_9BACT</name>
<dbReference type="InterPro" id="IPR013783">
    <property type="entry name" value="Ig-like_fold"/>
</dbReference>
<evidence type="ECO:0000256" key="2">
    <source>
        <dbReference type="PROSITE-ProRule" id="PRU00504"/>
    </source>
</evidence>
<evidence type="ECO:0000256" key="3">
    <source>
        <dbReference type="SAM" id="SignalP"/>
    </source>
</evidence>
<dbReference type="InterPro" id="IPR001258">
    <property type="entry name" value="NHL_repeat"/>
</dbReference>
<evidence type="ECO:0000256" key="1">
    <source>
        <dbReference type="ARBA" id="ARBA00022737"/>
    </source>
</evidence>
<evidence type="ECO:0000313" key="5">
    <source>
        <dbReference type="EMBL" id="QOY52287.1"/>
    </source>
</evidence>
<dbReference type="EMBL" id="CP054492">
    <property type="protein sequence ID" value="QOY52287.1"/>
    <property type="molecule type" value="Genomic_DNA"/>
</dbReference>
<dbReference type="Gene3D" id="2.60.40.3440">
    <property type="match status" value="1"/>
</dbReference>
<evidence type="ECO:0000259" key="4">
    <source>
        <dbReference type="SMART" id="SM00736"/>
    </source>
</evidence>
<feature type="repeat" description="NHL" evidence="2">
    <location>
        <begin position="388"/>
        <end position="418"/>
    </location>
</feature>
<dbReference type="Pfam" id="PF17963">
    <property type="entry name" value="Big_9"/>
    <property type="match status" value="1"/>
</dbReference>
<reference evidence="5 6" key="1">
    <citation type="submission" date="2020-05" db="EMBL/GenBank/DDBJ databases">
        <title>Sulfurimonas marisnigri, sp. nov., and Sulfurimonas baltica, sp. nov., manganese oxide reducing chemolithoautotrophs of the class Epsilonproteobacteria isolated from the pelagic redoxclines of the Black and Baltic Seas and emended description of the genus Sulfurimonas.</title>
        <authorList>
            <person name="Henkel J.V."/>
            <person name="Laudan C."/>
            <person name="Werner J."/>
            <person name="Neu T."/>
            <person name="Plewe S."/>
            <person name="Sproer C."/>
            <person name="Bunk B."/>
            <person name="Schulz-Vogt H.N."/>
        </authorList>
    </citation>
    <scope>NUCLEOTIDE SEQUENCE [LARGE SCALE GENOMIC DNA]</scope>
    <source>
        <strain evidence="5 6">GD2</strain>
    </source>
</reference>
<dbReference type="PROSITE" id="PS51125">
    <property type="entry name" value="NHL"/>
    <property type="match status" value="2"/>
</dbReference>
<dbReference type="GO" id="GO:0008270">
    <property type="term" value="F:zinc ion binding"/>
    <property type="evidence" value="ECO:0007669"/>
    <property type="project" value="UniProtKB-KW"/>
</dbReference>
<dbReference type="RefSeq" id="WP_194370184.1">
    <property type="nucleotide sequence ID" value="NZ_CP054492.1"/>
</dbReference>
<dbReference type="Gene3D" id="2.40.10.500">
    <property type="match status" value="3"/>
</dbReference>
<feature type="chain" id="PRO_5032669014" evidence="3">
    <location>
        <begin position="22"/>
        <end position="1835"/>
    </location>
</feature>
<dbReference type="NCBIfam" id="NF012211">
    <property type="entry name" value="tand_rpt_95"/>
    <property type="match status" value="2"/>
</dbReference>
<feature type="domain" description="Dystroglycan-type cadherin-like" evidence="4">
    <location>
        <begin position="1378"/>
        <end position="1483"/>
    </location>
</feature>
<dbReference type="CDD" id="cd05819">
    <property type="entry name" value="NHL"/>
    <property type="match status" value="1"/>
</dbReference>
<feature type="domain" description="Dystroglycan-type cadherin-like" evidence="4">
    <location>
        <begin position="826"/>
        <end position="931"/>
    </location>
</feature>
<keyword evidence="3" id="KW-0732">Signal</keyword>
<dbReference type="KEGG" id="sbal:HUE88_00910"/>
<dbReference type="SMART" id="SM00736">
    <property type="entry name" value="CADG"/>
    <property type="match status" value="2"/>
</dbReference>
<dbReference type="InterPro" id="IPR050952">
    <property type="entry name" value="TRIM-NHL_E3_ligases"/>
</dbReference>
<accession>A0A7S7RMJ4</accession>
<dbReference type="PANTHER" id="PTHR24104:SF25">
    <property type="entry name" value="PROTEIN LIN-41"/>
    <property type="match status" value="1"/>
</dbReference>
<dbReference type="InterPro" id="IPR006644">
    <property type="entry name" value="Cadg"/>
</dbReference>
<keyword evidence="6" id="KW-1185">Reference proteome</keyword>
<evidence type="ECO:0000313" key="6">
    <source>
        <dbReference type="Proteomes" id="UP000593994"/>
    </source>
</evidence>
<feature type="signal peptide" evidence="3">
    <location>
        <begin position="1"/>
        <end position="21"/>
    </location>
</feature>
<dbReference type="InterPro" id="IPR040853">
    <property type="entry name" value="RapA2_cadherin-like"/>
</dbReference>
<dbReference type="Gene3D" id="2.60.40.10">
    <property type="entry name" value="Immunoglobulins"/>
    <property type="match status" value="2"/>
</dbReference>
<dbReference type="Proteomes" id="UP000593994">
    <property type="component" value="Chromosome"/>
</dbReference>
<sequence>MQVFRLKAFVLMLVLSIALQAGTLLNTSAGTLLNTSIVADDYSTGATTKYKFTYTTQTAFTYINETAPWYKNSVLFVDFPSQFSFNYTLGVSGDDYTVPCADIIDSITLNGVAVTCVRARSFIMGSIRVELAEDISANSTLEVTLKNVTNPTTERIYNFDQVVTQNPWGWEIDFWQSPKVKISNSVNTAPIITEGTDTQQQTGEDLNVTFTLNATDADSDILSWSILSFPSNGVATVSSNPDGTSQDITYSPNLNYNGTDSFVVKVDDGQSTDTINVDVNISAINDTPTITSTPITSVVENSIYSYTLLGSDVDGDDLNWSVRSNTQLPSWLELNTYSLQSSYLGSGLTVPYDIAIDNSGKVYITDSFGDKTIDMYDSGSQSSIITGLNMPLGVAVDSNGNVYVSDSMDDVIKKYDGNTVETIITGLSGPNGLSIDKDDNLYICDTGNNVIKKYDGNTVETIITGLNTPRHIAVDNDGNLYITNQGDGEIIKYDGSSTSVVFSGINAPWGIAVDKYNNIYFTDQDNTLKKYNGVETTILKSGLSSPRGIDLDNQGNIYVAETGKTGFLKIELPKTILSGTPTIADIGVHDVNLTLSDGTNLTEHNFQITVKNINHAPTASNISFTIDEDSNLNVSDSNFTSIFNDVDANYGDVLDSIVITTLPSKGTLKLNSNNVALNQQIAVEDIVNLTFTPAVNEFGTPYDSFGFKVNDGRTSSNSANTATINVIAVDDAPTLEAIANKTSIEDGDDLNITLAVNDIEGHPITYIVTSSNPSIATAVVDANGDLIVTYISDANGLVNFEVNATANGKTATQSFDVAISAVNDTPVIASISDITKDEDFDTFNVSIAPSDIDSDNLKLSVDMNDSTIISIPTNSTDWIANANYSGGLALSISPIANKFGTTELNVTVEDPSGEKYSETFSITVTPTDDAPVAFSMAATVGPNSQNTFDTFSPNFSDVDGHNPIMLKIETLPSVGTFETTTDGGSTWTLIDSVPFEVSMMDLANYRFNAGDNSGLNANVNWSIMTSIDNTYASGLYSNTATGVVTIIDPANNIAPDVNITSNGVDINNSIVTINEDSKTEPIYIIFSDDYTPTAFLVGVIDSNDSTKVSLMDGDFNITRISDNNVSVIITPKANVYGDINITLGAFDGDKNGTRSFTLHINTLNDVPTALNFEKVINEDNNYSFATLDPTTVYSDTNDSSQDANELYPNIFTIVTLPSHGMLHLGDNIALGADTNVSITELPTLVYTPSENNNTDVSFTYKAYDGEAWTEVKSATIHVTPVDDAPILSTIQSQLLDEDFNVVSLTLISSDVEGDAISYVATSSNGEIATVTIVNDKVVITPVENANGTVRVDVNATANGQTTTQSFDVAISAVNDDPAIDTVFANLSLLEDSATANYELNVSDIDGDALTVTMTSSDSGILMVSPNWTNPLDQAAWSQTLDYNLTTVADANGEVTITVTVRDENDAAVSKTFTVDVTPVNDAPEFAIAETKIVYKNFVDVNITLLGTDVEEDPLTYTAVIEDDSLASVSFTNNVLIFEAIDGAVGSSDINITLSDGDLNVSNILHFTVLPLEDGEDVEKVGVVDYESDENGTTTTLSIDNNLTISTKEDTNGTVTHEITVAGKVITATSDLNGSEVAFTESGVKTTYSDVNLSLEVNASVTGEASHLLTVTGKTTTATSEKVGASTRIAKDANGSIEIVTSVDVNGTQVSVKAKADGTAEHSVTTPSGRSIATSKVKGAATVIKATGEVQTEVGDNTPDADGYVIRAVVVTNTDGTTHTQFEKVSTTDENDREIVSRTLKESTEFDAGNSVEIDEINSVLYIKTQANLTTDLVIE</sequence>
<gene>
    <name evidence="5" type="ORF">HUE88_00910</name>
</gene>
<dbReference type="GO" id="GO:0016020">
    <property type="term" value="C:membrane"/>
    <property type="evidence" value="ECO:0007669"/>
    <property type="project" value="InterPro"/>
</dbReference>
<protein>
    <submittedName>
        <fullName evidence="5">Tandem-95 repeat protein</fullName>
    </submittedName>
</protein>
<proteinExistence type="predicted"/>
<organism evidence="5 6">
    <name type="scientific">Candidatus Sulfurimonas baltica</name>
    <dbReference type="NCBI Taxonomy" id="2740404"/>
    <lineage>
        <taxon>Bacteria</taxon>
        <taxon>Pseudomonadati</taxon>
        <taxon>Campylobacterota</taxon>
        <taxon>Epsilonproteobacteria</taxon>
        <taxon>Campylobacterales</taxon>
        <taxon>Sulfurimonadaceae</taxon>
        <taxon>Sulfurimonas</taxon>
    </lineage>
</organism>
<dbReference type="Pfam" id="PF17803">
    <property type="entry name" value="Cadherin_4"/>
    <property type="match status" value="2"/>
</dbReference>
<dbReference type="Pfam" id="PF01436">
    <property type="entry name" value="NHL"/>
    <property type="match status" value="1"/>
</dbReference>